<comment type="caution">
    <text evidence="1">The sequence shown here is derived from an EMBL/GenBank/DDBJ whole genome shotgun (WGS) entry which is preliminary data.</text>
</comment>
<gene>
    <name evidence="1" type="ORF">Tci_449878</name>
</gene>
<proteinExistence type="predicted"/>
<dbReference type="AlphaFoldDB" id="A0A699HTZ6"/>
<dbReference type="EMBL" id="BKCJ010208885">
    <property type="protein sequence ID" value="GEY77904.1"/>
    <property type="molecule type" value="Genomic_DNA"/>
</dbReference>
<accession>A0A699HTZ6</accession>
<evidence type="ECO:0000313" key="1">
    <source>
        <dbReference type="EMBL" id="GEY77904.1"/>
    </source>
</evidence>
<sequence>MGEDAIISQRDRLAVVGSIQQVVSEPCLGLGWQLGYLEVSGLKLQRRRGFASILGSQRSRFQEYRLKRVYAISVFGAACLVVRSTRDFFLEGFDYRGFTTSCRNDDVTSKVVLYRNIGFNDSGEYKKTFIGFGVGTGSMQVLQGVEFEVKPHEDHTFEVEPHGNVDHVVGSQKVQTQDLIYYYLARDREQHSAWELFSYREDRNKDAFVVAVVDKINAHESLTFNKIIASEVISNDDNDGYYLEYTPGLLDRVKANVLGMEIVRDQSGNTLRVSQSRFYNGKLVQTLLEEHSILSLKGSLSGDCDVEKNGKWSCIYAVGSQEYQMVCTRLNIESKDVGMLDKFDHGSQTDVDDTRMCGKLRSYDAAHDGFVNN</sequence>
<organism evidence="1">
    <name type="scientific">Tanacetum cinerariifolium</name>
    <name type="common">Dalmatian daisy</name>
    <name type="synonym">Chrysanthemum cinerariifolium</name>
    <dbReference type="NCBI Taxonomy" id="118510"/>
    <lineage>
        <taxon>Eukaryota</taxon>
        <taxon>Viridiplantae</taxon>
        <taxon>Streptophyta</taxon>
        <taxon>Embryophyta</taxon>
        <taxon>Tracheophyta</taxon>
        <taxon>Spermatophyta</taxon>
        <taxon>Magnoliopsida</taxon>
        <taxon>eudicotyledons</taxon>
        <taxon>Gunneridae</taxon>
        <taxon>Pentapetalae</taxon>
        <taxon>asterids</taxon>
        <taxon>campanulids</taxon>
        <taxon>Asterales</taxon>
        <taxon>Asteraceae</taxon>
        <taxon>Asteroideae</taxon>
        <taxon>Anthemideae</taxon>
        <taxon>Anthemidinae</taxon>
        <taxon>Tanacetum</taxon>
    </lineage>
</organism>
<protein>
    <submittedName>
        <fullName evidence="1">Zinc finger, CCHC-type</fullName>
    </submittedName>
</protein>
<reference evidence="1" key="1">
    <citation type="journal article" date="2019" name="Sci. Rep.">
        <title>Draft genome of Tanacetum cinerariifolium, the natural source of mosquito coil.</title>
        <authorList>
            <person name="Yamashiro T."/>
            <person name="Shiraishi A."/>
            <person name="Satake H."/>
            <person name="Nakayama K."/>
        </authorList>
    </citation>
    <scope>NUCLEOTIDE SEQUENCE</scope>
</reference>
<name>A0A699HTZ6_TANCI</name>